<evidence type="ECO:0000256" key="4">
    <source>
        <dbReference type="ARBA" id="ARBA00022989"/>
    </source>
</evidence>
<dbReference type="GO" id="GO:0015209">
    <property type="term" value="F:cytosine transmembrane transporter activity"/>
    <property type="evidence" value="ECO:0007669"/>
    <property type="project" value="InterPro"/>
</dbReference>
<dbReference type="Proteomes" id="UP000486297">
    <property type="component" value="Unassembled WGS sequence"/>
</dbReference>
<keyword evidence="4 6" id="KW-1133">Transmembrane helix</keyword>
<feature type="transmembrane region" description="Helical" evidence="6">
    <location>
        <begin position="346"/>
        <end position="363"/>
    </location>
</feature>
<dbReference type="Pfam" id="PF02133">
    <property type="entry name" value="Transp_cyt_pur"/>
    <property type="match status" value="1"/>
</dbReference>
<evidence type="ECO:0000256" key="3">
    <source>
        <dbReference type="ARBA" id="ARBA00022692"/>
    </source>
</evidence>
<keyword evidence="8" id="KW-1185">Reference proteome</keyword>
<dbReference type="InterPro" id="IPR030191">
    <property type="entry name" value="CodB"/>
</dbReference>
<feature type="transmembrane region" description="Helical" evidence="6">
    <location>
        <begin position="148"/>
        <end position="166"/>
    </location>
</feature>
<dbReference type="AlphaFoldDB" id="A0A7X2GZ50"/>
<feature type="transmembrane region" description="Helical" evidence="6">
    <location>
        <begin position="39"/>
        <end position="61"/>
    </location>
</feature>
<dbReference type="PANTHER" id="PTHR30569:SF0">
    <property type="entry name" value="CYTOSINE PERMEASE"/>
    <property type="match status" value="1"/>
</dbReference>
<organism evidence="7 8">
    <name type="scientific">Neisseria brasiliensis</name>
    <dbReference type="NCBI Taxonomy" id="2666100"/>
    <lineage>
        <taxon>Bacteria</taxon>
        <taxon>Pseudomonadati</taxon>
        <taxon>Pseudomonadota</taxon>
        <taxon>Betaproteobacteria</taxon>
        <taxon>Neisseriales</taxon>
        <taxon>Neisseriaceae</taxon>
        <taxon>Neisseria</taxon>
    </lineage>
</organism>
<feature type="transmembrane region" description="Helical" evidence="6">
    <location>
        <begin position="211"/>
        <end position="236"/>
    </location>
</feature>
<dbReference type="Gene3D" id="1.10.4160.10">
    <property type="entry name" value="Hydantoin permease"/>
    <property type="match status" value="1"/>
</dbReference>
<dbReference type="InterPro" id="IPR001248">
    <property type="entry name" value="Pur-cyt_permease"/>
</dbReference>
<evidence type="ECO:0000256" key="1">
    <source>
        <dbReference type="ARBA" id="ARBA00004141"/>
    </source>
</evidence>
<feature type="transmembrane region" description="Helical" evidence="6">
    <location>
        <begin position="178"/>
        <end position="199"/>
    </location>
</feature>
<dbReference type="InterPro" id="IPR012732">
    <property type="entry name" value="Thia_CytX"/>
</dbReference>
<comment type="subcellular location">
    <subcellularLocation>
        <location evidence="1">Membrane</location>
        <topology evidence="1">Multi-pass membrane protein</topology>
    </subcellularLocation>
</comment>
<dbReference type="PANTHER" id="PTHR30569">
    <property type="entry name" value="CYTOSINE TRANSPORTER CODB"/>
    <property type="match status" value="1"/>
</dbReference>
<gene>
    <name evidence="7" type="primary">cytX</name>
    <name evidence="7" type="ORF">GJU80_09270</name>
</gene>
<feature type="transmembrane region" description="Helical" evidence="6">
    <location>
        <begin position="290"/>
        <end position="307"/>
    </location>
</feature>
<name>A0A7X2GZ50_9NEIS</name>
<evidence type="ECO:0000313" key="8">
    <source>
        <dbReference type="Proteomes" id="UP000486297"/>
    </source>
</evidence>
<reference evidence="7" key="1">
    <citation type="journal article" name="Emerg. Infect. Dis.">
        <title>Two cases of a newly characterized neisseria species.</title>
        <authorList>
            <person name="Mustapha M."/>
            <person name="Lemos A.P.S."/>
            <person name="Harrison L.H."/>
            <person name="Vantyne D."/>
            <person name="Sacchi C.T."/>
        </authorList>
    </citation>
    <scope>NUCLEOTIDE SEQUENCE</scope>
    <source>
        <strain evidence="7">N.95.16</strain>
    </source>
</reference>
<keyword evidence="3 6" id="KW-0812">Transmembrane</keyword>
<evidence type="ECO:0000256" key="6">
    <source>
        <dbReference type="SAM" id="Phobius"/>
    </source>
</evidence>
<proteinExistence type="inferred from homology"/>
<feature type="transmembrane region" description="Helical" evidence="6">
    <location>
        <begin position="114"/>
        <end position="136"/>
    </location>
</feature>
<feature type="transmembrane region" description="Helical" evidence="6">
    <location>
        <begin position="369"/>
        <end position="390"/>
    </location>
</feature>
<accession>A0A7X2GZ50</accession>
<keyword evidence="5 6" id="KW-0472">Membrane</keyword>
<evidence type="ECO:0000256" key="2">
    <source>
        <dbReference type="ARBA" id="ARBA00008974"/>
    </source>
</evidence>
<dbReference type="NCBIfam" id="TIGR02358">
    <property type="entry name" value="thia_cytX"/>
    <property type="match status" value="1"/>
</dbReference>
<evidence type="ECO:0000256" key="5">
    <source>
        <dbReference type="ARBA" id="ARBA00023136"/>
    </source>
</evidence>
<dbReference type="GO" id="GO:0005886">
    <property type="term" value="C:plasma membrane"/>
    <property type="evidence" value="ECO:0007669"/>
    <property type="project" value="TreeGrafter"/>
</dbReference>
<evidence type="ECO:0000313" key="7">
    <source>
        <dbReference type="EMBL" id="MRN38661.1"/>
    </source>
</evidence>
<comment type="caution">
    <text evidence="7">The sequence shown here is derived from an EMBL/GenBank/DDBJ whole genome shotgun (WGS) entry which is preliminary data.</text>
</comment>
<feature type="transmembrane region" description="Helical" evidence="6">
    <location>
        <begin position="82"/>
        <end position="102"/>
    </location>
</feature>
<dbReference type="RefSeq" id="WP_095503220.1">
    <property type="nucleotide sequence ID" value="NZ_WJXO01000001.1"/>
</dbReference>
<protein>
    <submittedName>
        <fullName evidence="7">Putative hydroxymethylpyrimidine transporter CytX</fullName>
    </submittedName>
</protein>
<feature type="transmembrane region" description="Helical" evidence="6">
    <location>
        <begin position="313"/>
        <end position="334"/>
    </location>
</feature>
<comment type="similarity">
    <text evidence="2">Belongs to the purine-cytosine permease (2.A.39) family.</text>
</comment>
<sequence>MTSNKLSTAASGLIWFGAAVSLSEILTGTFLAPLGWERGVQAVILGHIIGCALFFCAALIGAQTGKSAMETVQRSFGIRGSVLFSSANVLQLIGWTAIMIYTGAQIAAALSDSLWGFGSQAAWGIIVGLMIVGWLYRGGSDVGLLKKISLGLMLLVTIWLSVRVFGNTGGMQTVEGQMSFGLAVELSAVMPLSWLPLVADYTRRAAKPKAATIAATLAYFITSTWMYLLGLGAVLFLQESDIAKIFLMAGIGIGGVLVVILSTVTTTYLDAYSAGVSSKTIFSKANEIHVGAVVTIIGAILAITLPVTQFESFLLMIGSVFAPMVAILIADYFVLKHDASKHEFDFVGLSLWLAGFLLYRNFLTGETPLGITFPVMAVIFVVTIIVRKLIDVRVGVTAK</sequence>
<dbReference type="EMBL" id="WJXO01000001">
    <property type="protein sequence ID" value="MRN38661.1"/>
    <property type="molecule type" value="Genomic_DNA"/>
</dbReference>
<feature type="transmembrane region" description="Helical" evidence="6">
    <location>
        <begin position="242"/>
        <end position="269"/>
    </location>
</feature>